<reference evidence="2 4" key="1">
    <citation type="submission" date="2020-06" db="EMBL/GenBank/DDBJ databases">
        <title>Anoxygenic phototrophic Chloroflexota member uses a Type I reaction center.</title>
        <authorList>
            <person name="Tsuji J.M."/>
            <person name="Shaw N.A."/>
            <person name="Nagashima S."/>
            <person name="Venkiteswaran J."/>
            <person name="Schiff S.L."/>
            <person name="Hanada S."/>
            <person name="Tank M."/>
            <person name="Neufeld J.D."/>
        </authorList>
    </citation>
    <scope>NUCLEOTIDE SEQUENCE [LARGE SCALE GENOMIC DNA]</scope>
    <source>
        <strain evidence="2">L227-S17</strain>
    </source>
</reference>
<gene>
    <name evidence="2" type="ORF">HXX08_24725</name>
    <name evidence="3" type="ORF">OZ401_002594</name>
</gene>
<feature type="transmembrane region" description="Helical" evidence="1">
    <location>
        <begin position="178"/>
        <end position="201"/>
    </location>
</feature>
<dbReference type="EMBL" id="CP128400">
    <property type="protein sequence ID" value="WJW69003.1"/>
    <property type="molecule type" value="Genomic_DNA"/>
</dbReference>
<dbReference type="Proteomes" id="UP001431572">
    <property type="component" value="Chromosome 2"/>
</dbReference>
<evidence type="ECO:0000313" key="2">
    <source>
        <dbReference type="EMBL" id="NWJ49075.1"/>
    </source>
</evidence>
<feature type="transmembrane region" description="Helical" evidence="1">
    <location>
        <begin position="105"/>
        <end position="133"/>
    </location>
</feature>
<evidence type="ECO:0000313" key="4">
    <source>
        <dbReference type="Proteomes" id="UP000521676"/>
    </source>
</evidence>
<evidence type="ECO:0000313" key="5">
    <source>
        <dbReference type="Proteomes" id="UP001431572"/>
    </source>
</evidence>
<proteinExistence type="predicted"/>
<keyword evidence="1" id="KW-1133">Transmembrane helix</keyword>
<dbReference type="Proteomes" id="UP000521676">
    <property type="component" value="Unassembled WGS sequence"/>
</dbReference>
<accession>A0A8T7MAB6</accession>
<keyword evidence="1" id="KW-0812">Transmembrane</keyword>
<feature type="transmembrane region" description="Helical" evidence="1">
    <location>
        <begin position="34"/>
        <end position="57"/>
    </location>
</feature>
<organism evidence="2 4">
    <name type="scientific">Candidatus Chlorohelix allophototropha</name>
    <dbReference type="NCBI Taxonomy" id="3003348"/>
    <lineage>
        <taxon>Bacteria</taxon>
        <taxon>Bacillati</taxon>
        <taxon>Chloroflexota</taxon>
        <taxon>Chloroflexia</taxon>
        <taxon>Candidatus Chloroheliales</taxon>
        <taxon>Candidatus Chloroheliaceae</taxon>
        <taxon>Candidatus Chlorohelix</taxon>
    </lineage>
</organism>
<dbReference type="AlphaFoldDB" id="A0A8T7MAB6"/>
<keyword evidence="5" id="KW-1185">Reference proteome</keyword>
<keyword evidence="1" id="KW-0472">Membrane</keyword>
<feature type="transmembrane region" description="Helical" evidence="1">
    <location>
        <begin position="225"/>
        <end position="243"/>
    </location>
</feature>
<name>A0A8T7MAB6_9CHLR</name>
<dbReference type="RefSeq" id="WP_341470906.1">
    <property type="nucleotide sequence ID" value="NZ_CP128400.1"/>
</dbReference>
<sequence length="245" mass="27645">MQTKTSTLDDLSRAVGDSEDKDILPGLIKRHPRFLYTVSIGFAALFAELMLFMSLYYAPTKDSSFNIGLTIGTFLFSFLAIFASFTMPHIYFLPRFKRYSPIIFLMMEWITGAIIVTAASIIQLVVGIFLVNGELFAISEHLRSLALYTLVICMMVHGSVLFARYVHYLYERELHQSYKIVTVAGVTAVVLIILALFLLPYDLGRIGTGLPNNGLLSLHITMRDIWLIVCTIFAFVWQLSVLADH</sequence>
<evidence type="ECO:0000313" key="3">
    <source>
        <dbReference type="EMBL" id="WJW69003.1"/>
    </source>
</evidence>
<feature type="transmembrane region" description="Helical" evidence="1">
    <location>
        <begin position="145"/>
        <end position="166"/>
    </location>
</feature>
<protein>
    <submittedName>
        <fullName evidence="2">Uncharacterized protein</fullName>
    </submittedName>
</protein>
<reference evidence="3" key="2">
    <citation type="journal article" date="2024" name="Nature">
        <title>Anoxygenic phototroph of the Chloroflexota uses a type I reaction centre.</title>
        <authorList>
            <person name="Tsuji J.M."/>
            <person name="Shaw N.A."/>
            <person name="Nagashima S."/>
            <person name="Venkiteswaran J.J."/>
            <person name="Schiff S.L."/>
            <person name="Watanabe T."/>
            <person name="Fukui M."/>
            <person name="Hanada S."/>
            <person name="Tank M."/>
            <person name="Neufeld J.D."/>
        </authorList>
    </citation>
    <scope>NUCLEOTIDE SEQUENCE</scope>
    <source>
        <strain evidence="3">L227-S17</strain>
    </source>
</reference>
<feature type="transmembrane region" description="Helical" evidence="1">
    <location>
        <begin position="69"/>
        <end position="93"/>
    </location>
</feature>
<evidence type="ECO:0000256" key="1">
    <source>
        <dbReference type="SAM" id="Phobius"/>
    </source>
</evidence>
<dbReference type="EMBL" id="JACATZ010000003">
    <property type="protein sequence ID" value="NWJ49075.1"/>
    <property type="molecule type" value="Genomic_DNA"/>
</dbReference>